<evidence type="ECO:0000256" key="7">
    <source>
        <dbReference type="ARBA" id="ARBA00049197"/>
    </source>
</evidence>
<keyword evidence="6" id="KW-0520">NAD</keyword>
<evidence type="ECO:0000313" key="11">
    <source>
        <dbReference type="EMBL" id="BCS17195.1"/>
    </source>
</evidence>
<evidence type="ECO:0000256" key="4">
    <source>
        <dbReference type="ARBA" id="ARBA00022456"/>
    </source>
</evidence>
<evidence type="ECO:0000256" key="2">
    <source>
        <dbReference type="ARBA" id="ARBA00006013"/>
    </source>
</evidence>
<dbReference type="FunFam" id="1.10.1040.10:FF:000006">
    <property type="entry name" value="3-hydroxyisobutyrate dehydrogenase"/>
    <property type="match status" value="1"/>
</dbReference>
<dbReference type="SUPFAM" id="SSF48179">
    <property type="entry name" value="6-phosphogluconate dehydrogenase C-terminal domain-like"/>
    <property type="match status" value="1"/>
</dbReference>
<dbReference type="AlphaFoldDB" id="A0A7R7X9K4"/>
<dbReference type="InterPro" id="IPR036291">
    <property type="entry name" value="NAD(P)-bd_dom_sf"/>
</dbReference>
<dbReference type="Proteomes" id="UP000654913">
    <property type="component" value="Chromosome 1"/>
</dbReference>
<evidence type="ECO:0000256" key="5">
    <source>
        <dbReference type="ARBA" id="ARBA00023002"/>
    </source>
</evidence>
<dbReference type="GO" id="GO:0050661">
    <property type="term" value="F:NADP binding"/>
    <property type="evidence" value="ECO:0007669"/>
    <property type="project" value="InterPro"/>
</dbReference>
<evidence type="ECO:0000259" key="9">
    <source>
        <dbReference type="Pfam" id="PF03446"/>
    </source>
</evidence>
<evidence type="ECO:0000256" key="3">
    <source>
        <dbReference type="ARBA" id="ARBA00012991"/>
    </source>
</evidence>
<proteinExistence type="inferred from homology"/>
<protein>
    <recommendedName>
        <fullName evidence="3">3-hydroxyisobutyrate dehydrogenase</fullName>
        <ecNumber evidence="3">1.1.1.31</ecNumber>
    </recommendedName>
</protein>
<dbReference type="GeneID" id="64967200"/>
<dbReference type="OrthoDB" id="21615at2759"/>
<organism evidence="11 12">
    <name type="scientific">Aspergillus puulaauensis</name>
    <dbReference type="NCBI Taxonomy" id="1220207"/>
    <lineage>
        <taxon>Eukaryota</taxon>
        <taxon>Fungi</taxon>
        <taxon>Dikarya</taxon>
        <taxon>Ascomycota</taxon>
        <taxon>Pezizomycotina</taxon>
        <taxon>Eurotiomycetes</taxon>
        <taxon>Eurotiomycetidae</taxon>
        <taxon>Eurotiales</taxon>
        <taxon>Aspergillaceae</taxon>
        <taxon>Aspergillus</taxon>
    </lineage>
</organism>
<comment type="catalytic activity">
    <reaction evidence="7">
        <text>3-hydroxy-2-methylpropanoate + NAD(+) = 2-methyl-3-oxopropanoate + NADH + H(+)</text>
        <dbReference type="Rhea" id="RHEA:17681"/>
        <dbReference type="ChEBI" id="CHEBI:11805"/>
        <dbReference type="ChEBI" id="CHEBI:15378"/>
        <dbReference type="ChEBI" id="CHEBI:57540"/>
        <dbReference type="ChEBI" id="CHEBI:57700"/>
        <dbReference type="ChEBI" id="CHEBI:57945"/>
        <dbReference type="EC" id="1.1.1.31"/>
    </reaction>
</comment>
<accession>A0A7R7X9K4</accession>
<evidence type="ECO:0000259" key="10">
    <source>
        <dbReference type="Pfam" id="PF14833"/>
    </source>
</evidence>
<dbReference type="Gene3D" id="3.40.50.720">
    <property type="entry name" value="NAD(P)-binding Rossmann-like Domain"/>
    <property type="match status" value="1"/>
</dbReference>
<dbReference type="GO" id="GO:0008442">
    <property type="term" value="F:3-hydroxyisobutyrate dehydrogenase activity"/>
    <property type="evidence" value="ECO:0007669"/>
    <property type="project" value="UniProtKB-EC"/>
</dbReference>
<dbReference type="InterPro" id="IPR006115">
    <property type="entry name" value="6PGDH_NADP-bd"/>
</dbReference>
<dbReference type="InterPro" id="IPR013328">
    <property type="entry name" value="6PGD_dom2"/>
</dbReference>
<dbReference type="GO" id="GO:0006574">
    <property type="term" value="P:L-valine catabolic process"/>
    <property type="evidence" value="ECO:0007669"/>
    <property type="project" value="TreeGrafter"/>
</dbReference>
<dbReference type="SUPFAM" id="SSF51735">
    <property type="entry name" value="NAD(P)-binding Rossmann-fold domains"/>
    <property type="match status" value="1"/>
</dbReference>
<comment type="similarity">
    <text evidence="2">Belongs to the HIBADH-related family. 3-hydroxyisobutyrate dehydrogenase subfamily.</text>
</comment>
<dbReference type="PANTHER" id="PTHR22981:SF7">
    <property type="entry name" value="3-HYDROXYISOBUTYRATE DEHYDROGENASE, MITOCHONDRIAL"/>
    <property type="match status" value="1"/>
</dbReference>
<dbReference type="RefSeq" id="XP_041549389.1">
    <property type="nucleotide sequence ID" value="XM_041698485.1"/>
</dbReference>
<dbReference type="InterPro" id="IPR008927">
    <property type="entry name" value="6-PGluconate_DH-like_C_sf"/>
</dbReference>
<keyword evidence="5" id="KW-0560">Oxidoreductase</keyword>
<feature type="active site" evidence="8">
    <location>
        <position position="185"/>
    </location>
</feature>
<feature type="domain" description="3-hydroxyisobutyrate dehydrogenase-like NAD-binding" evidence="10">
    <location>
        <begin position="179"/>
        <end position="305"/>
    </location>
</feature>
<dbReference type="Pfam" id="PF03446">
    <property type="entry name" value="NAD_binding_2"/>
    <property type="match status" value="1"/>
</dbReference>
<evidence type="ECO:0000256" key="8">
    <source>
        <dbReference type="PIRSR" id="PIRSR000103-1"/>
    </source>
</evidence>
<dbReference type="EC" id="1.1.1.31" evidence="3"/>
<name>A0A7R7X9K4_9EURO</name>
<keyword evidence="12" id="KW-1185">Reference proteome</keyword>
<dbReference type="KEGG" id="apuu:APUU_10023S"/>
<dbReference type="InterPro" id="IPR015815">
    <property type="entry name" value="HIBADH-related"/>
</dbReference>
<evidence type="ECO:0000313" key="12">
    <source>
        <dbReference type="Proteomes" id="UP000654913"/>
    </source>
</evidence>
<comment type="pathway">
    <text evidence="1">Amino-acid degradation; L-valine degradation.</text>
</comment>
<feature type="domain" description="6-phosphogluconate dehydrogenase NADP-binding" evidence="9">
    <location>
        <begin position="6"/>
        <end position="176"/>
    </location>
</feature>
<keyword evidence="4" id="KW-0101">Branched-chain amino acid catabolism</keyword>
<dbReference type="GO" id="GO:0051287">
    <property type="term" value="F:NAD binding"/>
    <property type="evidence" value="ECO:0007669"/>
    <property type="project" value="InterPro"/>
</dbReference>
<dbReference type="PIRSF" id="PIRSF000103">
    <property type="entry name" value="HIBADH"/>
    <property type="match status" value="1"/>
</dbReference>
<reference evidence="11" key="2">
    <citation type="submission" date="2021-02" db="EMBL/GenBank/DDBJ databases">
        <title>Aspergillus puulaauensis MK2 genome sequence.</title>
        <authorList>
            <person name="Futagami T."/>
            <person name="Mori K."/>
            <person name="Kadooka C."/>
            <person name="Tanaka T."/>
        </authorList>
    </citation>
    <scope>NUCLEOTIDE SEQUENCE</scope>
    <source>
        <strain evidence="11">MK2</strain>
    </source>
</reference>
<evidence type="ECO:0000256" key="1">
    <source>
        <dbReference type="ARBA" id="ARBA00005109"/>
    </source>
</evidence>
<dbReference type="GO" id="GO:0005739">
    <property type="term" value="C:mitochondrion"/>
    <property type="evidence" value="ECO:0007669"/>
    <property type="project" value="TreeGrafter"/>
</dbReference>
<sequence>MPRQAYGFIGIGAMGYYMAKNLRANLSAEDTLTVFDLNKEAIWKFINEVAPARVEVARSARELVEKSDNIFTALPEPQHVKSVFLEIFNTGPLSKPPTQDSRLLIDTSTINANTSIEVANLVHSNEAAHFLDSPMSGGQVGAMRGTLVFMVGGDKNMIPRAEASLLKMGRKFWHMGPQGMGSNGKIANNYATALNTIAAAEIFNAAMKWGMNPEALTFLMNTATGKSWATDCNHPIPGILDTAPSSRDYDGGFALNLMQKDLRLAITAAKEAGAQMPLGDRAEEIYDATAAMAPRTKDFSIVFKYINSL</sequence>
<reference evidence="11" key="1">
    <citation type="submission" date="2021-01" db="EMBL/GenBank/DDBJ databases">
        <authorList>
            <consortium name="Aspergillus puulaauensis MK2 genome sequencing consortium"/>
            <person name="Kazuki M."/>
            <person name="Futagami T."/>
        </authorList>
    </citation>
    <scope>NUCLEOTIDE SEQUENCE</scope>
    <source>
        <strain evidence="11">MK2</strain>
    </source>
</reference>
<dbReference type="Gene3D" id="1.10.1040.10">
    <property type="entry name" value="N-(1-d-carboxylethyl)-l-norvaline Dehydrogenase, domain 2"/>
    <property type="match status" value="1"/>
</dbReference>
<dbReference type="Pfam" id="PF14833">
    <property type="entry name" value="NAD_binding_11"/>
    <property type="match status" value="1"/>
</dbReference>
<dbReference type="PANTHER" id="PTHR22981">
    <property type="entry name" value="3-HYDROXYISOBUTYRATE DEHYDROGENASE-RELATED"/>
    <property type="match status" value="1"/>
</dbReference>
<evidence type="ECO:0000256" key="6">
    <source>
        <dbReference type="ARBA" id="ARBA00023027"/>
    </source>
</evidence>
<dbReference type="EMBL" id="AP024443">
    <property type="protein sequence ID" value="BCS17195.1"/>
    <property type="molecule type" value="Genomic_DNA"/>
</dbReference>
<dbReference type="InterPro" id="IPR029154">
    <property type="entry name" value="HIBADH-like_NADP-bd"/>
</dbReference>
<gene>
    <name evidence="11" type="ORF">APUU_10023S</name>
</gene>